<dbReference type="InterPro" id="IPR007461">
    <property type="entry name" value="Ysc84_actin-binding"/>
</dbReference>
<name>A0A7N2MXC1_QUELO</name>
<dbReference type="Pfam" id="PF04366">
    <property type="entry name" value="Ysc84"/>
    <property type="match status" value="1"/>
</dbReference>
<evidence type="ECO:0000259" key="1">
    <source>
        <dbReference type="Pfam" id="PF04366"/>
    </source>
</evidence>
<accession>A0A7N2MXC1</accession>
<proteinExistence type="predicted"/>
<dbReference type="PANTHER" id="PTHR15629:SF2">
    <property type="entry name" value="SH3 DOMAIN-CONTAINING YSC84-LIKE PROTEIN 1"/>
    <property type="match status" value="1"/>
</dbReference>
<reference evidence="2 3" key="1">
    <citation type="journal article" date="2016" name="G3 (Bethesda)">
        <title>First Draft Assembly and Annotation of the Genome of a California Endemic Oak Quercus lobata Nee (Fagaceae).</title>
        <authorList>
            <person name="Sork V.L."/>
            <person name="Fitz-Gibbon S.T."/>
            <person name="Puiu D."/>
            <person name="Crepeau M."/>
            <person name="Gugger P.F."/>
            <person name="Sherman R."/>
            <person name="Stevens K."/>
            <person name="Langley C.H."/>
            <person name="Pellegrini M."/>
            <person name="Salzberg S.L."/>
        </authorList>
    </citation>
    <scope>NUCLEOTIDE SEQUENCE [LARGE SCALE GENOMIC DNA]</scope>
    <source>
        <strain evidence="2 3">cv. SW786</strain>
    </source>
</reference>
<sequence length="256" mass="27790">MYWRLSLLTGYRIVLLQFACSALFLSLHLLVADIIVCFVEEFSANNAVQVAKHDVIDWTCTRGWLNLPLGLSTEHEIYKASNTLRSYCQVARFNPDKSIPLAILKGAKGLAILTVAKAGVPLAYKLGTGLIGGVLMDFIIVLHDSKALKTFCSRMHFSLGAGWSAAAGLVGRVLERITAFRCPHVSMRAFGGRVGGGRHGSVRTVSFSAFVGVSLEGNVVATRMDTNLRFYGDPYLTTSDILLGMTCLDSDTYSSS</sequence>
<evidence type="ECO:0000313" key="2">
    <source>
        <dbReference type="EnsemblPlants" id="QL11p003173:mrna"/>
    </source>
</evidence>
<organism evidence="2 3">
    <name type="scientific">Quercus lobata</name>
    <name type="common">Valley oak</name>
    <dbReference type="NCBI Taxonomy" id="97700"/>
    <lineage>
        <taxon>Eukaryota</taxon>
        <taxon>Viridiplantae</taxon>
        <taxon>Streptophyta</taxon>
        <taxon>Embryophyta</taxon>
        <taxon>Tracheophyta</taxon>
        <taxon>Spermatophyta</taxon>
        <taxon>Magnoliopsida</taxon>
        <taxon>eudicotyledons</taxon>
        <taxon>Gunneridae</taxon>
        <taxon>Pentapetalae</taxon>
        <taxon>rosids</taxon>
        <taxon>fabids</taxon>
        <taxon>Fagales</taxon>
        <taxon>Fagaceae</taxon>
        <taxon>Quercus</taxon>
    </lineage>
</organism>
<dbReference type="InterPro" id="IPR051702">
    <property type="entry name" value="SH3_domain_YSC84-like"/>
</dbReference>
<keyword evidence="3" id="KW-1185">Reference proteome</keyword>
<dbReference type="OMA" id="SWINFPR"/>
<dbReference type="EMBL" id="LRBV02000011">
    <property type="status" value="NOT_ANNOTATED_CDS"/>
    <property type="molecule type" value="Genomic_DNA"/>
</dbReference>
<protein>
    <recommendedName>
        <fullName evidence="1">Ysc84 actin-binding domain-containing protein</fullName>
    </recommendedName>
</protein>
<dbReference type="Gramene" id="QL11p003173:mrna">
    <property type="protein sequence ID" value="QL11p003173:mrna"/>
    <property type="gene ID" value="QL11p003173"/>
</dbReference>
<feature type="domain" description="Ysc84 actin-binding" evidence="1">
    <location>
        <begin position="130"/>
        <end position="245"/>
    </location>
</feature>
<dbReference type="GO" id="GO:0035091">
    <property type="term" value="F:phosphatidylinositol binding"/>
    <property type="evidence" value="ECO:0007669"/>
    <property type="project" value="TreeGrafter"/>
</dbReference>
<dbReference type="AlphaFoldDB" id="A0A7N2MXC1"/>
<dbReference type="InParanoid" id="A0A7N2MXC1"/>
<dbReference type="Proteomes" id="UP000594261">
    <property type="component" value="Chromosome 11"/>
</dbReference>
<dbReference type="EnsemblPlants" id="QL11p003173:mrna">
    <property type="protein sequence ID" value="QL11p003173:mrna"/>
    <property type="gene ID" value="QL11p003173"/>
</dbReference>
<dbReference type="PANTHER" id="PTHR15629">
    <property type="entry name" value="SH3YL1 PROTEIN"/>
    <property type="match status" value="1"/>
</dbReference>
<evidence type="ECO:0000313" key="3">
    <source>
        <dbReference type="Proteomes" id="UP000594261"/>
    </source>
</evidence>
<reference evidence="2" key="2">
    <citation type="submission" date="2021-01" db="UniProtKB">
        <authorList>
            <consortium name="EnsemblPlants"/>
        </authorList>
    </citation>
    <scope>IDENTIFICATION</scope>
</reference>